<feature type="domain" description="Major facilitator superfamily (MFS) profile" evidence="8">
    <location>
        <begin position="14"/>
        <end position="492"/>
    </location>
</feature>
<feature type="transmembrane region" description="Helical" evidence="7">
    <location>
        <begin position="266"/>
        <end position="289"/>
    </location>
</feature>
<evidence type="ECO:0000256" key="1">
    <source>
        <dbReference type="ARBA" id="ARBA00004651"/>
    </source>
</evidence>
<keyword evidence="6 7" id="KW-0472">Membrane</keyword>
<keyword evidence="3" id="KW-1003">Cell membrane</keyword>
<sequence length="496" mass="51299">MTDTAQAHPRRWWGLTVLCFAIAILAIDTTVLNFAVPAIAADLDPSATQLLWIIDVYAFVLAALLITMGTLGDRVGRRKVLLIGAGLFGAASVLAATAQTPEWLIVGRALQGAAGATLMPSTLSLIRAMFTDARERARAVSVWVSVYAVGAAVGPVLGGYLLGHFHWGSVFLINVPLVAVIIVGGLVTLPASAGKSGAAFDGPGAVLSILALFTLVYVVKVVPVEGIDVWVIACAVVCVVSARLLVRHLRTTETPLIDVELLRNRVYATVVVINGVSMFLYIGVLFYLSQYLQTVLGYTPLAAGLLMFPGLIASVVATLITGRLMVRIPPRPLLVAALILAAVASVIFAADALGMGEHLGGSGPWLAVGFTVLGVGCGMIDPVSNDYILTAAPPRRAGAAASLSETGYELGGAFGTAVLGATVMGVFGHRLAATTDLPEGAGDSLVRAHQLAGGDADLIAAADLAFRHGVVAASVVAALVAFLTVIVANRTLRTRD</sequence>
<evidence type="ECO:0000259" key="8">
    <source>
        <dbReference type="PROSITE" id="PS50850"/>
    </source>
</evidence>
<comment type="subcellular location">
    <subcellularLocation>
        <location evidence="1">Cell membrane</location>
        <topology evidence="1">Multi-pass membrane protein</topology>
    </subcellularLocation>
</comment>
<feature type="transmembrane region" description="Helical" evidence="7">
    <location>
        <begin position="333"/>
        <end position="353"/>
    </location>
</feature>
<feature type="transmembrane region" description="Helical" evidence="7">
    <location>
        <begin position="229"/>
        <end position="246"/>
    </location>
</feature>
<gene>
    <name evidence="9" type="ORF">JDV75_05705</name>
</gene>
<protein>
    <submittedName>
        <fullName evidence="9">MFS transporter</fullName>
    </submittedName>
</protein>
<organism evidence="9 10">
    <name type="scientific">Corynebacterium meridianum</name>
    <dbReference type="NCBI Taxonomy" id="2765363"/>
    <lineage>
        <taxon>Bacteria</taxon>
        <taxon>Bacillati</taxon>
        <taxon>Actinomycetota</taxon>
        <taxon>Actinomycetes</taxon>
        <taxon>Mycobacteriales</taxon>
        <taxon>Corynebacteriaceae</taxon>
        <taxon>Corynebacterium</taxon>
    </lineage>
</organism>
<dbReference type="Pfam" id="PF07690">
    <property type="entry name" value="MFS_1"/>
    <property type="match status" value="1"/>
</dbReference>
<dbReference type="InterPro" id="IPR036259">
    <property type="entry name" value="MFS_trans_sf"/>
</dbReference>
<dbReference type="GO" id="GO:0022857">
    <property type="term" value="F:transmembrane transporter activity"/>
    <property type="evidence" value="ECO:0007669"/>
    <property type="project" value="InterPro"/>
</dbReference>
<dbReference type="EMBL" id="JAEIOS010000011">
    <property type="protein sequence ID" value="MBI8989254.1"/>
    <property type="molecule type" value="Genomic_DNA"/>
</dbReference>
<keyword evidence="4 7" id="KW-0812">Transmembrane</keyword>
<dbReference type="GO" id="GO:0005886">
    <property type="term" value="C:plasma membrane"/>
    <property type="evidence" value="ECO:0007669"/>
    <property type="project" value="UniProtKB-SubCell"/>
</dbReference>
<dbReference type="Proteomes" id="UP000645966">
    <property type="component" value="Unassembled WGS sequence"/>
</dbReference>
<evidence type="ECO:0000256" key="5">
    <source>
        <dbReference type="ARBA" id="ARBA00022989"/>
    </source>
</evidence>
<dbReference type="PROSITE" id="PS50850">
    <property type="entry name" value="MFS"/>
    <property type="match status" value="1"/>
</dbReference>
<evidence type="ECO:0000256" key="7">
    <source>
        <dbReference type="SAM" id="Phobius"/>
    </source>
</evidence>
<comment type="caution">
    <text evidence="9">The sequence shown here is derived from an EMBL/GenBank/DDBJ whole genome shotgun (WGS) entry which is preliminary data.</text>
</comment>
<accession>A0A934M757</accession>
<dbReference type="InterPro" id="IPR011701">
    <property type="entry name" value="MFS"/>
</dbReference>
<evidence type="ECO:0000256" key="2">
    <source>
        <dbReference type="ARBA" id="ARBA00022448"/>
    </source>
</evidence>
<feature type="transmembrane region" description="Helical" evidence="7">
    <location>
        <begin position="80"/>
        <end position="98"/>
    </location>
</feature>
<feature type="transmembrane region" description="Helical" evidence="7">
    <location>
        <begin position="50"/>
        <end position="68"/>
    </location>
</feature>
<dbReference type="PANTHER" id="PTHR42718">
    <property type="entry name" value="MAJOR FACILITATOR SUPERFAMILY MULTIDRUG TRANSPORTER MFSC"/>
    <property type="match status" value="1"/>
</dbReference>
<feature type="transmembrane region" description="Helical" evidence="7">
    <location>
        <begin position="410"/>
        <end position="428"/>
    </location>
</feature>
<dbReference type="InterPro" id="IPR020846">
    <property type="entry name" value="MFS_dom"/>
</dbReference>
<feature type="transmembrane region" description="Helical" evidence="7">
    <location>
        <begin position="12"/>
        <end position="38"/>
    </location>
</feature>
<name>A0A934M757_9CORY</name>
<keyword evidence="10" id="KW-1185">Reference proteome</keyword>
<dbReference type="Gene3D" id="1.20.1250.20">
    <property type="entry name" value="MFS general substrate transporter like domains"/>
    <property type="match status" value="1"/>
</dbReference>
<dbReference type="Gene3D" id="1.20.1720.10">
    <property type="entry name" value="Multidrug resistance protein D"/>
    <property type="match status" value="1"/>
</dbReference>
<evidence type="ECO:0000256" key="6">
    <source>
        <dbReference type="ARBA" id="ARBA00023136"/>
    </source>
</evidence>
<evidence type="ECO:0000313" key="9">
    <source>
        <dbReference type="EMBL" id="MBI8989254.1"/>
    </source>
</evidence>
<keyword evidence="2" id="KW-0813">Transport</keyword>
<feature type="transmembrane region" description="Helical" evidence="7">
    <location>
        <begin position="365"/>
        <end position="389"/>
    </location>
</feature>
<feature type="transmembrane region" description="Helical" evidence="7">
    <location>
        <begin position="169"/>
        <end position="192"/>
    </location>
</feature>
<evidence type="ECO:0000256" key="3">
    <source>
        <dbReference type="ARBA" id="ARBA00022475"/>
    </source>
</evidence>
<dbReference type="AlphaFoldDB" id="A0A934M757"/>
<feature type="transmembrane region" description="Helical" evidence="7">
    <location>
        <begin position="465"/>
        <end position="488"/>
    </location>
</feature>
<feature type="transmembrane region" description="Helical" evidence="7">
    <location>
        <begin position="204"/>
        <end position="223"/>
    </location>
</feature>
<feature type="transmembrane region" description="Helical" evidence="7">
    <location>
        <begin position="142"/>
        <end position="163"/>
    </location>
</feature>
<dbReference type="PANTHER" id="PTHR42718:SF47">
    <property type="entry name" value="METHYL VIOLOGEN RESISTANCE PROTEIN SMVA"/>
    <property type="match status" value="1"/>
</dbReference>
<dbReference type="PRINTS" id="PR01036">
    <property type="entry name" value="TCRTETB"/>
</dbReference>
<keyword evidence="5 7" id="KW-1133">Transmembrane helix</keyword>
<proteinExistence type="predicted"/>
<dbReference type="SUPFAM" id="SSF103473">
    <property type="entry name" value="MFS general substrate transporter"/>
    <property type="match status" value="1"/>
</dbReference>
<reference evidence="9" key="1">
    <citation type="submission" date="2020-12" db="EMBL/GenBank/DDBJ databases">
        <title>Genome public.</title>
        <authorList>
            <person name="Sun Q."/>
        </authorList>
    </citation>
    <scope>NUCLEOTIDE SEQUENCE</scope>
    <source>
        <strain evidence="9">CCM 8863</strain>
    </source>
</reference>
<evidence type="ECO:0000256" key="4">
    <source>
        <dbReference type="ARBA" id="ARBA00022692"/>
    </source>
</evidence>
<evidence type="ECO:0000313" key="10">
    <source>
        <dbReference type="Proteomes" id="UP000645966"/>
    </source>
</evidence>
<feature type="transmembrane region" description="Helical" evidence="7">
    <location>
        <begin position="110"/>
        <end position="130"/>
    </location>
</feature>
<dbReference type="RefSeq" id="WP_198738252.1">
    <property type="nucleotide sequence ID" value="NZ_JAEIOS010000011.1"/>
</dbReference>
<feature type="transmembrane region" description="Helical" evidence="7">
    <location>
        <begin position="301"/>
        <end position="321"/>
    </location>
</feature>
<dbReference type="CDD" id="cd17321">
    <property type="entry name" value="MFS_MMR_MDR_like"/>
    <property type="match status" value="1"/>
</dbReference>